<dbReference type="EMBL" id="FNFK01000053">
    <property type="protein sequence ID" value="SDK70329.1"/>
    <property type="molecule type" value="Genomic_DNA"/>
</dbReference>
<evidence type="ECO:0000313" key="3">
    <source>
        <dbReference type="Proteomes" id="UP000199433"/>
    </source>
</evidence>
<keyword evidence="1" id="KW-0560">Oxidoreductase</keyword>
<dbReference type="SUPFAM" id="SSF51735">
    <property type="entry name" value="NAD(P)-binding Rossmann-fold domains"/>
    <property type="match status" value="1"/>
</dbReference>
<organism evidence="2 3">
    <name type="scientific">Alkalibacterium thalassium</name>
    <dbReference type="NCBI Taxonomy" id="426701"/>
    <lineage>
        <taxon>Bacteria</taxon>
        <taxon>Bacillati</taxon>
        <taxon>Bacillota</taxon>
        <taxon>Bacilli</taxon>
        <taxon>Lactobacillales</taxon>
        <taxon>Carnobacteriaceae</taxon>
        <taxon>Alkalibacterium</taxon>
    </lineage>
</organism>
<dbReference type="PRINTS" id="PR00081">
    <property type="entry name" value="GDHRDH"/>
</dbReference>
<dbReference type="OrthoDB" id="5786478at2"/>
<sequence>MTETILAITGPTSGLGLGTVLELADTFDRILLLCRNLEKGARLKDDLLELNANLSVDIVWCDLSELSSVNDAAKTIKDRYDHIDCLINNAGIVSASRQESVDGYELMMATNYLGPFLLTHLLLPLVMNSERKQVIVVSSGAYKFAPMKQPFFKPKRFSPITGYGRSKLGNLYMAQELHEKYSRQGLKTTAVHPGMVSTNLGKSNVSKKVADGIFKLLDPFFVTVEEGAQSVLAAVKNPDTYAGFYSEEGKITVVKKHGNDVEIRRAFIDATLEELGIQSL</sequence>
<dbReference type="Proteomes" id="UP000199433">
    <property type="component" value="Unassembled WGS sequence"/>
</dbReference>
<name>A0A1G9E2K6_9LACT</name>
<evidence type="ECO:0000313" key="2">
    <source>
        <dbReference type="EMBL" id="SDK70329.1"/>
    </source>
</evidence>
<dbReference type="PANTHER" id="PTHR43157:SF31">
    <property type="entry name" value="PHOSPHATIDYLINOSITOL-GLYCAN BIOSYNTHESIS CLASS F PROTEIN"/>
    <property type="match status" value="1"/>
</dbReference>
<accession>A0A1G9E2K6</accession>
<keyword evidence="3" id="KW-1185">Reference proteome</keyword>
<protein>
    <submittedName>
        <fullName evidence="2">NAD(P)-dependent dehydrogenase, short-chain alcohol dehydrogenase family</fullName>
    </submittedName>
</protein>
<proteinExistence type="predicted"/>
<gene>
    <name evidence="2" type="ORF">SAMN04488098_10539</name>
</gene>
<dbReference type="STRING" id="426701.SAMN04488098_10539"/>
<reference evidence="3" key="1">
    <citation type="submission" date="2016-10" db="EMBL/GenBank/DDBJ databases">
        <authorList>
            <person name="Varghese N."/>
            <person name="Submissions S."/>
        </authorList>
    </citation>
    <scope>NUCLEOTIDE SEQUENCE [LARGE SCALE GENOMIC DNA]</scope>
    <source>
        <strain evidence="3">DSM 19181</strain>
    </source>
</reference>
<dbReference type="InterPro" id="IPR002347">
    <property type="entry name" value="SDR_fam"/>
</dbReference>
<dbReference type="RefSeq" id="WP_091268413.1">
    <property type="nucleotide sequence ID" value="NZ_FNFK01000053.1"/>
</dbReference>
<dbReference type="PANTHER" id="PTHR43157">
    <property type="entry name" value="PHOSPHATIDYLINOSITOL-GLYCAN BIOSYNTHESIS CLASS F PROTEIN-RELATED"/>
    <property type="match status" value="1"/>
</dbReference>
<dbReference type="Pfam" id="PF00106">
    <property type="entry name" value="adh_short"/>
    <property type="match status" value="1"/>
</dbReference>
<dbReference type="InterPro" id="IPR036291">
    <property type="entry name" value="NAD(P)-bd_dom_sf"/>
</dbReference>
<dbReference type="GO" id="GO:0016491">
    <property type="term" value="F:oxidoreductase activity"/>
    <property type="evidence" value="ECO:0007669"/>
    <property type="project" value="UniProtKB-KW"/>
</dbReference>
<dbReference type="Gene3D" id="3.40.50.720">
    <property type="entry name" value="NAD(P)-binding Rossmann-like Domain"/>
    <property type="match status" value="1"/>
</dbReference>
<evidence type="ECO:0000256" key="1">
    <source>
        <dbReference type="ARBA" id="ARBA00023002"/>
    </source>
</evidence>
<dbReference type="AlphaFoldDB" id="A0A1G9E2K6"/>